<gene>
    <name evidence="2" type="ORF">AK812_SmicGene37449</name>
</gene>
<feature type="compositionally biased region" description="Basic and acidic residues" evidence="1">
    <location>
        <begin position="67"/>
        <end position="86"/>
    </location>
</feature>
<proteinExistence type="predicted"/>
<accession>A0A1Q9CG86</accession>
<feature type="region of interest" description="Disordered" evidence="1">
    <location>
        <begin position="269"/>
        <end position="290"/>
    </location>
</feature>
<dbReference type="OrthoDB" id="10443391at2759"/>
<feature type="compositionally biased region" description="Basic and acidic residues" evidence="1">
    <location>
        <begin position="95"/>
        <end position="130"/>
    </location>
</feature>
<feature type="compositionally biased region" description="Basic and acidic residues" evidence="1">
    <location>
        <begin position="162"/>
        <end position="181"/>
    </location>
</feature>
<dbReference type="Proteomes" id="UP000186817">
    <property type="component" value="Unassembled WGS sequence"/>
</dbReference>
<sequence>MPPIWEVVGGADKGGILVRQGKELTSEPESSRLSTGCTRCTMVTKFTKEKDKDGEKTSPSGSSDSSESGKTEKPEAARRDKDKSSDVEEVPSANREQEERRDRSKRREREERRARSEPRKERREREERRDRSRSHRKQRRGRSPELRAEPADNRKPAHPKGAPKDRVGSGSKEGSKSKERCPICWQPVSVHQSGKDHHMWSNLVCLTWQMHAAQKPHQKDWSLAKRQAQELKEHRMKKTAEPGAVLVSQATRQAAQKAQDSAAAFLRGKSMASREERTRSGSCSPAKRPTRKFRHAYRHYKTKHQRARSLKRPREEVVRHLGFAATTGVKSEVLVVREIRAALAKGKRKPDEAGLQQSSGSRSSACLGVAECDSPGLEDEGLGFFLDTEPNKPPPSFFDKTDSPQPVACRGQSLTTKQSKYKVRSKVLLDSCRSIQPRLSGDLEQKMKEHVQLLEKVQQFIFAFETGSEPVFIYTVKTLKSITSDAASCLEYAERHG</sequence>
<organism evidence="2 3">
    <name type="scientific">Symbiodinium microadriaticum</name>
    <name type="common">Dinoflagellate</name>
    <name type="synonym">Zooxanthella microadriatica</name>
    <dbReference type="NCBI Taxonomy" id="2951"/>
    <lineage>
        <taxon>Eukaryota</taxon>
        <taxon>Sar</taxon>
        <taxon>Alveolata</taxon>
        <taxon>Dinophyceae</taxon>
        <taxon>Suessiales</taxon>
        <taxon>Symbiodiniaceae</taxon>
        <taxon>Symbiodinium</taxon>
    </lineage>
</organism>
<evidence type="ECO:0000256" key="1">
    <source>
        <dbReference type="SAM" id="MobiDB-lite"/>
    </source>
</evidence>
<name>A0A1Q9CG86_SYMMI</name>
<feature type="compositionally biased region" description="Basic and acidic residues" evidence="1">
    <location>
        <begin position="46"/>
        <end position="56"/>
    </location>
</feature>
<dbReference type="EMBL" id="LSRX01001236">
    <property type="protein sequence ID" value="OLP81945.1"/>
    <property type="molecule type" value="Genomic_DNA"/>
</dbReference>
<feature type="compositionally biased region" description="Basic residues" evidence="1">
    <location>
        <begin position="131"/>
        <end position="141"/>
    </location>
</feature>
<comment type="caution">
    <text evidence="2">The sequence shown here is derived from an EMBL/GenBank/DDBJ whole genome shotgun (WGS) entry which is preliminary data.</text>
</comment>
<feature type="region of interest" description="Disordered" evidence="1">
    <location>
        <begin position="19"/>
        <end position="182"/>
    </location>
</feature>
<reference evidence="2 3" key="1">
    <citation type="submission" date="2016-02" db="EMBL/GenBank/DDBJ databases">
        <title>Genome analysis of coral dinoflagellate symbionts highlights evolutionary adaptations to a symbiotic lifestyle.</title>
        <authorList>
            <person name="Aranda M."/>
            <person name="Li Y."/>
            <person name="Liew Y.J."/>
            <person name="Baumgarten S."/>
            <person name="Simakov O."/>
            <person name="Wilson M."/>
            <person name="Piel J."/>
            <person name="Ashoor H."/>
            <person name="Bougouffa S."/>
            <person name="Bajic V.B."/>
            <person name="Ryu T."/>
            <person name="Ravasi T."/>
            <person name="Bayer T."/>
            <person name="Micklem G."/>
            <person name="Kim H."/>
            <person name="Bhak J."/>
            <person name="Lajeunesse T.C."/>
            <person name="Voolstra C.R."/>
        </authorList>
    </citation>
    <scope>NUCLEOTIDE SEQUENCE [LARGE SCALE GENOMIC DNA]</scope>
    <source>
        <strain evidence="2 3">CCMP2467</strain>
    </source>
</reference>
<evidence type="ECO:0000313" key="3">
    <source>
        <dbReference type="Proteomes" id="UP000186817"/>
    </source>
</evidence>
<dbReference type="AlphaFoldDB" id="A0A1Q9CG86"/>
<feature type="compositionally biased region" description="Basic and acidic residues" evidence="1">
    <location>
        <begin position="142"/>
        <end position="155"/>
    </location>
</feature>
<protein>
    <submittedName>
        <fullName evidence="2">Uncharacterized protein</fullName>
    </submittedName>
</protein>
<keyword evidence="3" id="KW-1185">Reference proteome</keyword>
<feature type="compositionally biased region" description="Polar residues" evidence="1">
    <location>
        <begin position="27"/>
        <end position="38"/>
    </location>
</feature>
<evidence type="ECO:0000313" key="2">
    <source>
        <dbReference type="EMBL" id="OLP81945.1"/>
    </source>
</evidence>
<feature type="compositionally biased region" description="Low complexity" evidence="1">
    <location>
        <begin position="57"/>
        <end position="66"/>
    </location>
</feature>